<dbReference type="PROSITE" id="PS50238">
    <property type="entry name" value="RHOGAP"/>
    <property type="match status" value="1"/>
</dbReference>
<dbReference type="InterPro" id="IPR051025">
    <property type="entry name" value="RhoGAP"/>
</dbReference>
<dbReference type="Proteomes" id="UP000095285">
    <property type="component" value="Unassembled WGS sequence"/>
</dbReference>
<reference evidence="4 5" key="1">
    <citation type="submission" date="2012-04" db="EMBL/GenBank/DDBJ databases">
        <title>The Genome Sequence of Loa loa.</title>
        <authorList>
            <consortium name="The Broad Institute Genome Sequencing Platform"/>
            <consortium name="Broad Institute Genome Sequencing Center for Infectious Disease"/>
            <person name="Nutman T.B."/>
            <person name="Fink D.L."/>
            <person name="Russ C."/>
            <person name="Young S."/>
            <person name="Zeng Q."/>
            <person name="Gargeya S."/>
            <person name="Alvarado L."/>
            <person name="Berlin A."/>
            <person name="Chapman S.B."/>
            <person name="Chen Z."/>
            <person name="Freedman E."/>
            <person name="Gellesch M."/>
            <person name="Goldberg J."/>
            <person name="Griggs A."/>
            <person name="Gujja S."/>
            <person name="Heilman E.R."/>
            <person name="Heiman D."/>
            <person name="Howarth C."/>
            <person name="Mehta T."/>
            <person name="Neiman D."/>
            <person name="Pearson M."/>
            <person name="Roberts A."/>
            <person name="Saif S."/>
            <person name="Shea T."/>
            <person name="Shenoy N."/>
            <person name="Sisk P."/>
            <person name="Stolte C."/>
            <person name="Sykes S."/>
            <person name="White J."/>
            <person name="Yandava C."/>
            <person name="Haas B."/>
            <person name="Henn M.R."/>
            <person name="Nusbaum C."/>
            <person name="Birren B."/>
        </authorList>
    </citation>
    <scope>NUCLEOTIDE SEQUENCE [LARGE SCALE GENOMIC DNA]</scope>
</reference>
<evidence type="ECO:0000313" key="4">
    <source>
        <dbReference type="EMBL" id="EFO16695.1"/>
    </source>
</evidence>
<dbReference type="SMART" id="SM00324">
    <property type="entry name" value="RhoGAP"/>
    <property type="match status" value="1"/>
</dbReference>
<evidence type="ECO:0000313" key="5">
    <source>
        <dbReference type="Proteomes" id="UP000095285"/>
    </source>
</evidence>
<dbReference type="WBParaSite" id="EN70_10490">
    <property type="protein sequence ID" value="EN70_10490"/>
    <property type="gene ID" value="EN70_10490"/>
</dbReference>
<feature type="region of interest" description="Disordered" evidence="2">
    <location>
        <begin position="315"/>
        <end position="336"/>
    </location>
</feature>
<evidence type="ECO:0000256" key="1">
    <source>
        <dbReference type="ARBA" id="ARBA00022468"/>
    </source>
</evidence>
<accession>A0A1I7V6R4</accession>
<keyword evidence="5" id="KW-1185">Reference proteome</keyword>
<dbReference type="PANTHER" id="PTHR15228:SF25">
    <property type="entry name" value="F-BAR DOMAIN-CONTAINING PROTEIN"/>
    <property type="match status" value="1"/>
</dbReference>
<gene>
    <name evidence="4 6" type="ORF">LOAG_11809</name>
</gene>
<evidence type="ECO:0000256" key="2">
    <source>
        <dbReference type="SAM" id="MobiDB-lite"/>
    </source>
</evidence>
<dbReference type="SUPFAM" id="SSF48350">
    <property type="entry name" value="GTPase activation domain, GAP"/>
    <property type="match status" value="1"/>
</dbReference>
<dbReference type="RefSeq" id="XP_003147374.1">
    <property type="nucleotide sequence ID" value="XM_003147326.2"/>
</dbReference>
<keyword evidence="1" id="KW-0343">GTPase activation</keyword>
<organism evidence="5 6">
    <name type="scientific">Loa loa</name>
    <name type="common">Eye worm</name>
    <name type="synonym">Filaria loa</name>
    <dbReference type="NCBI Taxonomy" id="7209"/>
    <lineage>
        <taxon>Eukaryota</taxon>
        <taxon>Metazoa</taxon>
        <taxon>Ecdysozoa</taxon>
        <taxon>Nematoda</taxon>
        <taxon>Chromadorea</taxon>
        <taxon>Rhabditida</taxon>
        <taxon>Spirurina</taxon>
        <taxon>Spiruromorpha</taxon>
        <taxon>Filarioidea</taxon>
        <taxon>Onchocercidae</taxon>
        <taxon>Loa</taxon>
    </lineage>
</organism>
<dbReference type="Pfam" id="PF00620">
    <property type="entry name" value="RhoGAP"/>
    <property type="match status" value="1"/>
</dbReference>
<protein>
    <submittedName>
        <fullName evidence="4 6">RhoGAP domain-containing protein</fullName>
    </submittedName>
</protein>
<dbReference type="InterPro" id="IPR008936">
    <property type="entry name" value="Rho_GTPase_activation_prot"/>
</dbReference>
<dbReference type="InterPro" id="IPR000198">
    <property type="entry name" value="RhoGAP_dom"/>
</dbReference>
<dbReference type="EMBL" id="JH712116">
    <property type="protein sequence ID" value="EFO16695.1"/>
    <property type="molecule type" value="Genomic_DNA"/>
</dbReference>
<feature type="domain" description="Rho-GAP" evidence="3">
    <location>
        <begin position="34"/>
        <end position="231"/>
    </location>
</feature>
<dbReference type="InParanoid" id="A0A1I7V6R4"/>
<dbReference type="Gene3D" id="1.10.555.10">
    <property type="entry name" value="Rho GTPase activation protein"/>
    <property type="match status" value="1"/>
</dbReference>
<dbReference type="OrthoDB" id="79452at2759"/>
<reference evidence="6" key="2">
    <citation type="submission" date="2016-11" db="UniProtKB">
        <authorList>
            <consortium name="WormBaseParasite"/>
        </authorList>
    </citation>
    <scope>IDENTIFICATION</scope>
</reference>
<evidence type="ECO:0000259" key="3">
    <source>
        <dbReference type="PROSITE" id="PS50238"/>
    </source>
</evidence>
<accession>A0A1S0TMA0</accession>
<name>A0A1I7V6R4_LOALO</name>
<dbReference type="KEGG" id="loa:LOAG_11809"/>
<dbReference type="STRING" id="7209.A0A1I7V6R4"/>
<dbReference type="GO" id="GO:0051056">
    <property type="term" value="P:regulation of small GTPase mediated signal transduction"/>
    <property type="evidence" value="ECO:0007669"/>
    <property type="project" value="UniProtKB-ARBA"/>
</dbReference>
<dbReference type="eggNOG" id="KOG1453">
    <property type="taxonomic scope" value="Eukaryota"/>
</dbReference>
<proteinExistence type="predicted"/>
<evidence type="ECO:0000313" key="6">
    <source>
        <dbReference type="WBParaSite" id="EN70_10490"/>
    </source>
</evidence>
<sequence>MTWHKSCLQRITVPCDQNPKSFSDSSRRTSVFGVPLSNQLNGPSQLVPIVLERCVDELQKRGLKVKGIYRTCGVKSKIEQICEDFERASNGSEVDLSSYHPMNIASVVKLYLRKLPEPLLTHELYDEWIAFAEKNLVEEDSEIVDHIRLLMKKLPARNLDALQFLLLHLKRVTWFEMDNLMTASNLGAVITPSMIWKHPSPSSTSNNNFLSSAHLMSKAVELIIKHAFEVFNVDIGEDKRIFFQQYPDTVDSLSVDPELDDRLCEGEGIVDEDLLEDETDAVCSAFLPQPPTPDLLKNTSRNKIEAYSINEDIDLDSPSGSVRASGSSQSGGLSARAYSLTDRLGDEKGKTEDVGDNAAKHLRNRIDKKRSYTTSILVSPHPDRKLILPQRQHSAEDNCPLSISSGNVTVEVGKDQIYLPRVNDDCERKSREHEQLLLMDFCSGLNTVEKNSRTMVDSEPDTGSSTPYVHSTGTALFQEADVSYI</sequence>
<feature type="compositionally biased region" description="Low complexity" evidence="2">
    <location>
        <begin position="317"/>
        <end position="334"/>
    </location>
</feature>
<dbReference type="AlphaFoldDB" id="A0A1I7V6R4"/>
<dbReference type="GO" id="GO:0007165">
    <property type="term" value="P:signal transduction"/>
    <property type="evidence" value="ECO:0007669"/>
    <property type="project" value="InterPro"/>
</dbReference>
<dbReference type="GO" id="GO:0005096">
    <property type="term" value="F:GTPase activator activity"/>
    <property type="evidence" value="ECO:0007669"/>
    <property type="project" value="UniProtKB-KW"/>
</dbReference>
<dbReference type="PANTHER" id="PTHR15228">
    <property type="entry name" value="SPERMATHECAL PHYSIOLOGY VARIANT"/>
    <property type="match status" value="1"/>
</dbReference>
<dbReference type="GeneID" id="9949268"/>
<dbReference type="CTD" id="9949268"/>
<dbReference type="OMA" id="ANLWVSQ"/>